<dbReference type="AlphaFoldDB" id="A0A9N9FFB7"/>
<protein>
    <submittedName>
        <fullName evidence="2">13137_t:CDS:1</fullName>
    </submittedName>
</protein>
<feature type="domain" description="Zn(2)-C6 fungal-type" evidence="1">
    <location>
        <begin position="11"/>
        <end position="40"/>
    </location>
</feature>
<dbReference type="EMBL" id="CAJVPL010000793">
    <property type="protein sequence ID" value="CAG8530196.1"/>
    <property type="molecule type" value="Genomic_DNA"/>
</dbReference>
<sequence>MTIKRHHITTACLQCREKKTRCSGKPSCQRCKKFDLECVFIAPTKNRGPPKILNNTTESSRIIRPYKVEKPFTTLPKINSLKSHQLNSGSNFFYSSILYINEKLMDDANNNNPIDCVQNRSCQKIESAFNNCRMNNNTKLDLPPLIKNHNTVFNYSSAPTYEAYEAQRRRSHVKLPSIKHLKSLTFNNHSETADSFMHPRPQTYADFRPNNPREFLCRYKKESSNVEFENHTQFEPLPNSNTCPPPFIHSFQKIPSPKLSSSSNILFAPLPIRPKPREVDQKWGLQRYF</sequence>
<dbReference type="InterPro" id="IPR036864">
    <property type="entry name" value="Zn2-C6_fun-type_DNA-bd_sf"/>
</dbReference>
<organism evidence="2 3">
    <name type="scientific">Ambispora gerdemannii</name>
    <dbReference type="NCBI Taxonomy" id="144530"/>
    <lineage>
        <taxon>Eukaryota</taxon>
        <taxon>Fungi</taxon>
        <taxon>Fungi incertae sedis</taxon>
        <taxon>Mucoromycota</taxon>
        <taxon>Glomeromycotina</taxon>
        <taxon>Glomeromycetes</taxon>
        <taxon>Archaeosporales</taxon>
        <taxon>Ambisporaceae</taxon>
        <taxon>Ambispora</taxon>
    </lineage>
</organism>
<dbReference type="SUPFAM" id="SSF57701">
    <property type="entry name" value="Zn2/Cys6 DNA-binding domain"/>
    <property type="match status" value="1"/>
</dbReference>
<dbReference type="Pfam" id="PF00172">
    <property type="entry name" value="Zn_clus"/>
    <property type="match status" value="1"/>
</dbReference>
<keyword evidence="3" id="KW-1185">Reference proteome</keyword>
<dbReference type="CDD" id="cd00067">
    <property type="entry name" value="GAL4"/>
    <property type="match status" value="1"/>
</dbReference>
<dbReference type="PROSITE" id="PS50048">
    <property type="entry name" value="ZN2_CY6_FUNGAL_2"/>
    <property type="match status" value="1"/>
</dbReference>
<evidence type="ECO:0000259" key="1">
    <source>
        <dbReference type="PROSITE" id="PS50048"/>
    </source>
</evidence>
<evidence type="ECO:0000313" key="3">
    <source>
        <dbReference type="Proteomes" id="UP000789831"/>
    </source>
</evidence>
<name>A0A9N9FFB7_9GLOM</name>
<gene>
    <name evidence="2" type="ORF">AGERDE_LOCUS5673</name>
</gene>
<dbReference type="InterPro" id="IPR001138">
    <property type="entry name" value="Zn2Cys6_DnaBD"/>
</dbReference>
<reference evidence="2" key="1">
    <citation type="submission" date="2021-06" db="EMBL/GenBank/DDBJ databases">
        <authorList>
            <person name="Kallberg Y."/>
            <person name="Tangrot J."/>
            <person name="Rosling A."/>
        </authorList>
    </citation>
    <scope>NUCLEOTIDE SEQUENCE</scope>
    <source>
        <strain evidence="2">MT106</strain>
    </source>
</reference>
<dbReference type="PROSITE" id="PS00463">
    <property type="entry name" value="ZN2_CY6_FUNGAL_1"/>
    <property type="match status" value="1"/>
</dbReference>
<comment type="caution">
    <text evidence="2">The sequence shown here is derived from an EMBL/GenBank/DDBJ whole genome shotgun (WGS) entry which is preliminary data.</text>
</comment>
<dbReference type="OrthoDB" id="3362851at2759"/>
<dbReference type="Gene3D" id="4.10.240.10">
    <property type="entry name" value="Zn(2)-C6 fungal-type DNA-binding domain"/>
    <property type="match status" value="1"/>
</dbReference>
<dbReference type="SMART" id="SM00066">
    <property type="entry name" value="GAL4"/>
    <property type="match status" value="1"/>
</dbReference>
<dbReference type="GO" id="GO:0008270">
    <property type="term" value="F:zinc ion binding"/>
    <property type="evidence" value="ECO:0007669"/>
    <property type="project" value="InterPro"/>
</dbReference>
<accession>A0A9N9FFB7</accession>
<evidence type="ECO:0000313" key="2">
    <source>
        <dbReference type="EMBL" id="CAG8530196.1"/>
    </source>
</evidence>
<dbReference type="Proteomes" id="UP000789831">
    <property type="component" value="Unassembled WGS sequence"/>
</dbReference>
<proteinExistence type="predicted"/>
<dbReference type="GO" id="GO:0000981">
    <property type="term" value="F:DNA-binding transcription factor activity, RNA polymerase II-specific"/>
    <property type="evidence" value="ECO:0007669"/>
    <property type="project" value="InterPro"/>
</dbReference>